<dbReference type="EMBL" id="JBBPBM010000159">
    <property type="protein sequence ID" value="KAK8502960.1"/>
    <property type="molecule type" value="Genomic_DNA"/>
</dbReference>
<evidence type="ECO:0000256" key="15">
    <source>
        <dbReference type="ARBA" id="ARBA00023172"/>
    </source>
</evidence>
<dbReference type="Pfam" id="PF17921">
    <property type="entry name" value="Integrase_H2C2"/>
    <property type="match status" value="1"/>
</dbReference>
<accession>A0ABR2B9C7</accession>
<gene>
    <name evidence="19" type="ORF">V6N12_054185</name>
</gene>
<dbReference type="CDD" id="cd01647">
    <property type="entry name" value="RT_LTR"/>
    <property type="match status" value="1"/>
</dbReference>
<dbReference type="InterPro" id="IPR043128">
    <property type="entry name" value="Rev_trsase/Diguanyl_cyclase"/>
</dbReference>
<evidence type="ECO:0000256" key="16">
    <source>
        <dbReference type="SAM" id="MobiDB-lite"/>
    </source>
</evidence>
<evidence type="ECO:0000256" key="3">
    <source>
        <dbReference type="ARBA" id="ARBA00022679"/>
    </source>
</evidence>
<evidence type="ECO:0000256" key="12">
    <source>
        <dbReference type="ARBA" id="ARBA00022918"/>
    </source>
</evidence>
<evidence type="ECO:0000256" key="9">
    <source>
        <dbReference type="ARBA" id="ARBA00022801"/>
    </source>
</evidence>
<evidence type="ECO:0000256" key="1">
    <source>
        <dbReference type="ARBA" id="ARBA00012493"/>
    </source>
</evidence>
<dbReference type="SUPFAM" id="SSF54160">
    <property type="entry name" value="Chromo domain-like"/>
    <property type="match status" value="1"/>
</dbReference>
<evidence type="ECO:0000256" key="11">
    <source>
        <dbReference type="ARBA" id="ARBA00022908"/>
    </source>
</evidence>
<dbReference type="CDD" id="cd09274">
    <property type="entry name" value="RNase_HI_RT_Ty3"/>
    <property type="match status" value="1"/>
</dbReference>
<dbReference type="Proteomes" id="UP001472677">
    <property type="component" value="Unassembled WGS sequence"/>
</dbReference>
<evidence type="ECO:0000256" key="8">
    <source>
        <dbReference type="ARBA" id="ARBA00022759"/>
    </source>
</evidence>
<keyword evidence="2" id="KW-0645">Protease</keyword>
<dbReference type="InterPro" id="IPR043502">
    <property type="entry name" value="DNA/RNA_pol_sf"/>
</dbReference>
<dbReference type="InterPro" id="IPR041588">
    <property type="entry name" value="Integrase_H2C2"/>
</dbReference>
<keyword evidence="7" id="KW-0064">Aspartyl protease</keyword>
<evidence type="ECO:0000259" key="18">
    <source>
        <dbReference type="PROSITE" id="PS50994"/>
    </source>
</evidence>
<dbReference type="InterPro" id="IPR021109">
    <property type="entry name" value="Peptidase_aspartic_dom_sf"/>
</dbReference>
<feature type="region of interest" description="Disordered" evidence="16">
    <location>
        <begin position="1"/>
        <end position="68"/>
    </location>
</feature>
<dbReference type="InterPro" id="IPR001584">
    <property type="entry name" value="Integrase_cat-core"/>
</dbReference>
<dbReference type="SUPFAM" id="SSF53098">
    <property type="entry name" value="Ribonuclease H-like"/>
    <property type="match status" value="1"/>
</dbReference>
<evidence type="ECO:0000256" key="10">
    <source>
        <dbReference type="ARBA" id="ARBA00022842"/>
    </source>
</evidence>
<dbReference type="InterPro" id="IPR016197">
    <property type="entry name" value="Chromo-like_dom_sf"/>
</dbReference>
<keyword evidence="14" id="KW-0238">DNA-binding</keyword>
<dbReference type="Gene3D" id="3.10.10.10">
    <property type="entry name" value="HIV Type 1 Reverse Transcriptase, subunit A, domain 1"/>
    <property type="match status" value="1"/>
</dbReference>
<sequence>MFRDCPQPASGSYTPIQSQASAQAPTAGRGQGRPVASGSATRGRPVQSRGAARSGDRQPGLVYATRTHEQRDEPDVIAGTFSIFSISYFALLDIGSTHSYVASSVSGGLEIPVEYTDNVVTVHSLVGKPVSVTRVYKNCPLELQGEVFPADLMELPFGEFDLILGMDWLSTHRAKLDCEKKRATLRTSDNREVVLLGERRGFMTNVISALKAEKMIKKGSIAYLAYILDPRSTDSGMEKIRVVKDFPDVFPEVLPGVPPKHDEVEFGIEVYPGTAPVSMAPYRMAPKELKELKVQLQELLDCGFIRSSVSPWGAPVLFVKKKDGTLRLCIDYRKLNKLTVKNKYPLPRIDDLFDQFRGASVFSKIDLRSGYYQLKVKDSNVFKTAFRTRYGHYEFLVMLFGLTNAPAAFVDMMNRVFQPYLDQFVVVFIDDILVYSKSEAEHEEHLRIVLQTLREKQLYAKFSKCEFWLNEVIFLGHIVSAEGIRVDPKKIEAIMGWKQPKNVSEVRSFLGLAGYYRRFVEGFSIITAPLTRLLRKDVPFSWTEAQQSSFDKLKSVLTEAPVLIQPESGKAFTVFSDASRTGLGCVLMQDGKVVAYASRQLKSNESNYPTHDLELAAVIFALKIWRHYLYGEKCYVYTDHKSLKYLLTQKELNLRQRRWLELLKDYDCEIEYHRGKANVVADALSRNAISDLRALFARMSLYDDGSLLAELRVVPTLISEIRAEQPSDTFLSHRIREVREGTSRDYSIDQDGVLCFRGRYCLPRKSKLKRVILREAHDSPYSMHPGAEKMYKNLRERYWWKGLKRDVVRFVSHCLTCQKVKAEHQRPQGLLQHIELPLWKWERVTMDFVSGLPLTPSKKNSIWVIVDRLTKSAHFIPVRANYSLSQLARLYIAEIVRLHGVPVSIISDRDPKFTSNFWRSLHTALGTQLDFSTAYHPQTDGQSERVIQVLEDMLRGCVINYRGSWEEFLPLAEFAYNNSYQASIKMAPYEALYGRKCRTPIGWTELNERNRIGPDLVLEAEETVRLIRERLKAAFDRQKSYADLRRRDVQFEVGDEVFLKVSPWRKVLRFGRKGKLSPRYIGPYRIIHRIGPVAYRLELPSELSRIHDVFHVSVLKRYRGDPSRVVPTDEVEICPDLSFEEVPVEVIAQEKRVLDGESVKMVKVLWRNRGHDEATWEPKAVIRAHYPHLFDPAPAVAVPPSVAVTADAARLPLRSRPKPNPPCSVCGRRSCVLPLNPSRPPSFLPCVAVVRLCLAAAAVLGDVDSEPELPPPPPPDRTAPARAARAHRLDPPRIARANRGGRPPRC</sequence>
<evidence type="ECO:0000259" key="17">
    <source>
        <dbReference type="PROSITE" id="PS50878"/>
    </source>
</evidence>
<comment type="caution">
    <text evidence="19">The sequence shown here is derived from an EMBL/GenBank/DDBJ whole genome shotgun (WGS) entry which is preliminary data.</text>
</comment>
<dbReference type="Gene3D" id="3.30.70.270">
    <property type="match status" value="2"/>
</dbReference>
<protein>
    <recommendedName>
        <fullName evidence="1">RNA-directed DNA polymerase</fullName>
        <ecNumber evidence="1">2.7.7.49</ecNumber>
    </recommendedName>
</protein>
<dbReference type="InterPro" id="IPR041373">
    <property type="entry name" value="RT_RNaseH"/>
</dbReference>
<dbReference type="Pfam" id="PF24626">
    <property type="entry name" value="SH3_Tf2-1"/>
    <property type="match status" value="1"/>
</dbReference>
<dbReference type="Pfam" id="PF17917">
    <property type="entry name" value="RT_RNaseH"/>
    <property type="match status" value="1"/>
</dbReference>
<keyword evidence="5" id="KW-0540">Nuclease</keyword>
<evidence type="ECO:0000256" key="4">
    <source>
        <dbReference type="ARBA" id="ARBA00022695"/>
    </source>
</evidence>
<keyword evidence="6" id="KW-0479">Metal-binding</keyword>
<dbReference type="Pfam" id="PF00078">
    <property type="entry name" value="RVT_1"/>
    <property type="match status" value="1"/>
</dbReference>
<dbReference type="CDD" id="cd00303">
    <property type="entry name" value="retropepsin_like"/>
    <property type="match status" value="1"/>
</dbReference>
<dbReference type="Gene3D" id="2.40.70.10">
    <property type="entry name" value="Acid Proteases"/>
    <property type="match status" value="1"/>
</dbReference>
<keyword evidence="8" id="KW-0255">Endonuclease</keyword>
<proteinExistence type="predicted"/>
<dbReference type="PROSITE" id="PS50994">
    <property type="entry name" value="INTEGRASE"/>
    <property type="match status" value="1"/>
</dbReference>
<name>A0ABR2B9C7_9ROSI</name>
<evidence type="ECO:0000256" key="13">
    <source>
        <dbReference type="ARBA" id="ARBA00022932"/>
    </source>
</evidence>
<keyword evidence="9" id="KW-0378">Hydrolase</keyword>
<feature type="region of interest" description="Disordered" evidence="16">
    <location>
        <begin position="1263"/>
        <end position="1306"/>
    </location>
</feature>
<keyword evidence="10" id="KW-0460">Magnesium</keyword>
<evidence type="ECO:0000256" key="6">
    <source>
        <dbReference type="ARBA" id="ARBA00022723"/>
    </source>
</evidence>
<dbReference type="PANTHER" id="PTHR37984">
    <property type="entry name" value="PROTEIN CBG26694"/>
    <property type="match status" value="1"/>
</dbReference>
<evidence type="ECO:0000256" key="14">
    <source>
        <dbReference type="ARBA" id="ARBA00023125"/>
    </source>
</evidence>
<organism evidence="19 20">
    <name type="scientific">Hibiscus sabdariffa</name>
    <name type="common">roselle</name>
    <dbReference type="NCBI Taxonomy" id="183260"/>
    <lineage>
        <taxon>Eukaryota</taxon>
        <taxon>Viridiplantae</taxon>
        <taxon>Streptophyta</taxon>
        <taxon>Embryophyta</taxon>
        <taxon>Tracheophyta</taxon>
        <taxon>Spermatophyta</taxon>
        <taxon>Magnoliopsida</taxon>
        <taxon>eudicotyledons</taxon>
        <taxon>Gunneridae</taxon>
        <taxon>Pentapetalae</taxon>
        <taxon>rosids</taxon>
        <taxon>malvids</taxon>
        <taxon>Malvales</taxon>
        <taxon>Malvaceae</taxon>
        <taxon>Malvoideae</taxon>
        <taxon>Hibiscus</taxon>
    </lineage>
</organism>
<dbReference type="EC" id="2.7.7.49" evidence="1"/>
<keyword evidence="13" id="KW-0239">DNA-directed DNA polymerase</keyword>
<keyword evidence="20" id="KW-1185">Reference proteome</keyword>
<dbReference type="InterPro" id="IPR036397">
    <property type="entry name" value="RNaseH_sf"/>
</dbReference>
<dbReference type="PANTHER" id="PTHR37984:SF5">
    <property type="entry name" value="PROTEIN NYNRIN-LIKE"/>
    <property type="match status" value="1"/>
</dbReference>
<dbReference type="SUPFAM" id="SSF56672">
    <property type="entry name" value="DNA/RNA polymerases"/>
    <property type="match status" value="1"/>
</dbReference>
<keyword evidence="4" id="KW-0548">Nucleotidyltransferase</keyword>
<dbReference type="PROSITE" id="PS50878">
    <property type="entry name" value="RT_POL"/>
    <property type="match status" value="1"/>
</dbReference>
<keyword evidence="11" id="KW-0229">DNA integration</keyword>
<dbReference type="Gene3D" id="3.30.420.10">
    <property type="entry name" value="Ribonuclease H-like superfamily/Ribonuclease H"/>
    <property type="match status" value="2"/>
</dbReference>
<dbReference type="InterPro" id="IPR050951">
    <property type="entry name" value="Retrovirus_Pol_polyprotein"/>
</dbReference>
<evidence type="ECO:0000256" key="2">
    <source>
        <dbReference type="ARBA" id="ARBA00022670"/>
    </source>
</evidence>
<dbReference type="InterPro" id="IPR012337">
    <property type="entry name" value="RNaseH-like_sf"/>
</dbReference>
<feature type="compositionally biased region" description="Polar residues" evidence="16">
    <location>
        <begin position="9"/>
        <end position="24"/>
    </location>
</feature>
<dbReference type="SUPFAM" id="SSF50630">
    <property type="entry name" value="Acid proteases"/>
    <property type="match status" value="1"/>
</dbReference>
<evidence type="ECO:0000256" key="5">
    <source>
        <dbReference type="ARBA" id="ARBA00022722"/>
    </source>
</evidence>
<feature type="compositionally biased region" description="Pro residues" evidence="16">
    <location>
        <begin position="1268"/>
        <end position="1277"/>
    </location>
</feature>
<dbReference type="Gene3D" id="1.10.340.70">
    <property type="match status" value="1"/>
</dbReference>
<dbReference type="InterPro" id="IPR056924">
    <property type="entry name" value="SH3_Tf2-1"/>
</dbReference>
<evidence type="ECO:0000313" key="19">
    <source>
        <dbReference type="EMBL" id="KAK8502960.1"/>
    </source>
</evidence>
<keyword evidence="15" id="KW-0233">DNA recombination</keyword>
<evidence type="ECO:0000313" key="20">
    <source>
        <dbReference type="Proteomes" id="UP001472677"/>
    </source>
</evidence>
<feature type="domain" description="Integrase catalytic" evidence="18">
    <location>
        <begin position="833"/>
        <end position="996"/>
    </location>
</feature>
<evidence type="ECO:0000256" key="7">
    <source>
        <dbReference type="ARBA" id="ARBA00022750"/>
    </source>
</evidence>
<feature type="domain" description="Reverse transcriptase" evidence="17">
    <location>
        <begin position="300"/>
        <end position="479"/>
    </location>
</feature>
<keyword evidence="3" id="KW-0808">Transferase</keyword>
<reference evidence="19 20" key="1">
    <citation type="journal article" date="2024" name="G3 (Bethesda)">
        <title>Genome assembly of Hibiscus sabdariffa L. provides insights into metabolisms of medicinal natural products.</title>
        <authorList>
            <person name="Kim T."/>
        </authorList>
    </citation>
    <scope>NUCLEOTIDE SEQUENCE [LARGE SCALE GENOMIC DNA]</scope>
    <source>
        <strain evidence="19">TK-2024</strain>
        <tissue evidence="19">Old leaves</tissue>
    </source>
</reference>
<dbReference type="Pfam" id="PF08284">
    <property type="entry name" value="RVP_2"/>
    <property type="match status" value="1"/>
</dbReference>
<keyword evidence="12" id="KW-0695">RNA-directed DNA polymerase</keyword>
<dbReference type="InterPro" id="IPR000477">
    <property type="entry name" value="RT_dom"/>
</dbReference>